<reference evidence="2 3" key="1">
    <citation type="submission" date="2024-04" db="EMBL/GenBank/DDBJ databases">
        <title>Flavobacterium sp. DGU11 16S ribosomal RNA gene Genome sequencing and assembly.</title>
        <authorList>
            <person name="Park S."/>
        </authorList>
    </citation>
    <scope>NUCLEOTIDE SEQUENCE [LARGE SCALE GENOMIC DNA]</scope>
    <source>
        <strain evidence="2 3">DGU11</strain>
    </source>
</reference>
<organism evidence="2 3">
    <name type="scientific">Flavobacterium arundinis</name>
    <dbReference type="NCBI Taxonomy" id="3139143"/>
    <lineage>
        <taxon>Bacteria</taxon>
        <taxon>Pseudomonadati</taxon>
        <taxon>Bacteroidota</taxon>
        <taxon>Flavobacteriia</taxon>
        <taxon>Flavobacteriales</taxon>
        <taxon>Flavobacteriaceae</taxon>
        <taxon>Flavobacterium</taxon>
    </lineage>
</organism>
<evidence type="ECO:0000313" key="2">
    <source>
        <dbReference type="EMBL" id="MEL1244450.1"/>
    </source>
</evidence>
<protein>
    <recommendedName>
        <fullName evidence="4">Repeat domain-containing protein</fullName>
    </recommendedName>
</protein>
<evidence type="ECO:0000313" key="3">
    <source>
        <dbReference type="Proteomes" id="UP001464555"/>
    </source>
</evidence>
<name>A0ABU9HX15_9FLAO</name>
<sequence>MKLLLPSLLLLSVFSFGGRDKFACINKPFQGPTDTDTLVIGDINNDKIIDTAFIVGPKWLNEEDGWGDPKTSPYEIDVHFSCGLPSIHDDNAVTGYIENIGDIDGDGVSEVIVVPIWFIGCWGRMKFYTYKKGQWRYFGDADCHICTDEKYIGRITKLSKNKIRVIEDAWDSESADRVKKPKILKLNSK</sequence>
<feature type="signal peptide" evidence="1">
    <location>
        <begin position="1"/>
        <end position="17"/>
    </location>
</feature>
<evidence type="ECO:0000256" key="1">
    <source>
        <dbReference type="SAM" id="SignalP"/>
    </source>
</evidence>
<feature type="chain" id="PRO_5045413331" description="Repeat domain-containing protein" evidence="1">
    <location>
        <begin position="18"/>
        <end position="189"/>
    </location>
</feature>
<dbReference type="InterPro" id="IPR028994">
    <property type="entry name" value="Integrin_alpha_N"/>
</dbReference>
<dbReference type="EMBL" id="JBBYHR010000004">
    <property type="protein sequence ID" value="MEL1244450.1"/>
    <property type="molecule type" value="Genomic_DNA"/>
</dbReference>
<dbReference type="Proteomes" id="UP001464555">
    <property type="component" value="Unassembled WGS sequence"/>
</dbReference>
<gene>
    <name evidence="2" type="ORF">AAEO56_09275</name>
</gene>
<keyword evidence="3" id="KW-1185">Reference proteome</keyword>
<proteinExistence type="predicted"/>
<dbReference type="SUPFAM" id="SSF69318">
    <property type="entry name" value="Integrin alpha N-terminal domain"/>
    <property type="match status" value="1"/>
</dbReference>
<accession>A0ABU9HX15</accession>
<comment type="caution">
    <text evidence="2">The sequence shown here is derived from an EMBL/GenBank/DDBJ whole genome shotgun (WGS) entry which is preliminary data.</text>
</comment>
<dbReference type="RefSeq" id="WP_341696767.1">
    <property type="nucleotide sequence ID" value="NZ_JBBYHR010000004.1"/>
</dbReference>
<keyword evidence="1" id="KW-0732">Signal</keyword>
<evidence type="ECO:0008006" key="4">
    <source>
        <dbReference type="Google" id="ProtNLM"/>
    </source>
</evidence>